<feature type="active site" description="Nucleophile" evidence="11">
    <location>
        <position position="175"/>
    </location>
</feature>
<dbReference type="SFLD" id="SFLDF00029">
    <property type="entry name" value="phosphoserine_phosphatase"/>
    <property type="match status" value="1"/>
</dbReference>
<evidence type="ECO:0000256" key="2">
    <source>
        <dbReference type="ARBA" id="ARBA00005135"/>
    </source>
</evidence>
<dbReference type="GO" id="GO:0006564">
    <property type="term" value="P:L-serine biosynthetic process"/>
    <property type="evidence" value="ECO:0007669"/>
    <property type="project" value="UniProtKB-KW"/>
</dbReference>
<keyword evidence="6" id="KW-0479">Metal-binding</keyword>
<evidence type="ECO:0000256" key="3">
    <source>
        <dbReference type="ARBA" id="ARBA00009184"/>
    </source>
</evidence>
<evidence type="ECO:0000256" key="9">
    <source>
        <dbReference type="ARBA" id="ARBA00023299"/>
    </source>
</evidence>
<evidence type="ECO:0000256" key="12">
    <source>
        <dbReference type="SAM" id="MobiDB-lite"/>
    </source>
</evidence>
<evidence type="ECO:0000256" key="4">
    <source>
        <dbReference type="ARBA" id="ARBA00012640"/>
    </source>
</evidence>
<dbReference type="SFLD" id="SFLDG01137">
    <property type="entry name" value="C1.6.1:_Phosphoserine_Phosphat"/>
    <property type="match status" value="1"/>
</dbReference>
<evidence type="ECO:0000256" key="10">
    <source>
        <dbReference type="ARBA" id="ARBA00031693"/>
    </source>
</evidence>
<dbReference type="NCBIfam" id="TIGR00338">
    <property type="entry name" value="serB"/>
    <property type="match status" value="1"/>
</dbReference>
<evidence type="ECO:0000256" key="1">
    <source>
        <dbReference type="ARBA" id="ARBA00001946"/>
    </source>
</evidence>
<dbReference type="Gene3D" id="3.40.50.1000">
    <property type="entry name" value="HAD superfamily/HAD-like"/>
    <property type="match status" value="1"/>
</dbReference>
<dbReference type="AlphaFoldDB" id="A0A6G1JS42"/>
<keyword evidence="14" id="KW-1185">Reference proteome</keyword>
<dbReference type="GO" id="GO:0005737">
    <property type="term" value="C:cytoplasm"/>
    <property type="evidence" value="ECO:0007669"/>
    <property type="project" value="TreeGrafter"/>
</dbReference>
<comment type="similarity">
    <text evidence="3">Belongs to the HAD-like hydrolase superfamily. SerB family.</text>
</comment>
<dbReference type="InterPro" id="IPR036412">
    <property type="entry name" value="HAD-like_sf"/>
</dbReference>
<dbReference type="InterPro" id="IPR050582">
    <property type="entry name" value="HAD-like_SerB"/>
</dbReference>
<dbReference type="Pfam" id="PF12710">
    <property type="entry name" value="HAD"/>
    <property type="match status" value="1"/>
</dbReference>
<evidence type="ECO:0000256" key="6">
    <source>
        <dbReference type="ARBA" id="ARBA00022723"/>
    </source>
</evidence>
<feature type="active site" description="Proton donor" evidence="11">
    <location>
        <position position="177"/>
    </location>
</feature>
<organism evidence="13 14">
    <name type="scientific">Pleomassaria siparia CBS 279.74</name>
    <dbReference type="NCBI Taxonomy" id="1314801"/>
    <lineage>
        <taxon>Eukaryota</taxon>
        <taxon>Fungi</taxon>
        <taxon>Dikarya</taxon>
        <taxon>Ascomycota</taxon>
        <taxon>Pezizomycotina</taxon>
        <taxon>Dothideomycetes</taxon>
        <taxon>Pleosporomycetidae</taxon>
        <taxon>Pleosporales</taxon>
        <taxon>Pleomassariaceae</taxon>
        <taxon>Pleomassaria</taxon>
    </lineage>
</organism>
<feature type="region of interest" description="Disordered" evidence="12">
    <location>
        <begin position="51"/>
        <end position="73"/>
    </location>
</feature>
<evidence type="ECO:0000256" key="7">
    <source>
        <dbReference type="ARBA" id="ARBA00022801"/>
    </source>
</evidence>
<dbReference type="CDD" id="cd07500">
    <property type="entry name" value="HAD_PSP"/>
    <property type="match status" value="1"/>
</dbReference>
<evidence type="ECO:0000256" key="11">
    <source>
        <dbReference type="PIRSR" id="PIRSR604469-1"/>
    </source>
</evidence>
<proteinExistence type="inferred from homology"/>
<dbReference type="PANTHER" id="PTHR43344">
    <property type="entry name" value="PHOSPHOSERINE PHOSPHATASE"/>
    <property type="match status" value="1"/>
</dbReference>
<keyword evidence="5" id="KW-0028">Amino-acid biosynthesis</keyword>
<keyword evidence="9" id="KW-0718">Serine biosynthesis</keyword>
<dbReference type="SFLD" id="SFLDS00003">
    <property type="entry name" value="Haloacid_Dehalogenase"/>
    <property type="match status" value="1"/>
</dbReference>
<dbReference type="GO" id="GO:0000287">
    <property type="term" value="F:magnesium ion binding"/>
    <property type="evidence" value="ECO:0007669"/>
    <property type="project" value="TreeGrafter"/>
</dbReference>
<evidence type="ECO:0000313" key="13">
    <source>
        <dbReference type="EMBL" id="KAF2703320.1"/>
    </source>
</evidence>
<gene>
    <name evidence="13" type="ORF">K504DRAFT_508224</name>
</gene>
<dbReference type="EMBL" id="MU005788">
    <property type="protein sequence ID" value="KAF2703320.1"/>
    <property type="molecule type" value="Genomic_DNA"/>
</dbReference>
<dbReference type="InterPro" id="IPR004469">
    <property type="entry name" value="PSP"/>
</dbReference>
<dbReference type="EC" id="3.1.3.3" evidence="4"/>
<dbReference type="FunFam" id="3.40.50.1000:FF:000143">
    <property type="entry name" value="Phosphoserine phosphatase serb"/>
    <property type="match status" value="1"/>
</dbReference>
<evidence type="ECO:0000256" key="8">
    <source>
        <dbReference type="ARBA" id="ARBA00022842"/>
    </source>
</evidence>
<dbReference type="NCBIfam" id="TIGR01488">
    <property type="entry name" value="HAD-SF-IB"/>
    <property type="match status" value="1"/>
</dbReference>
<evidence type="ECO:0000256" key="5">
    <source>
        <dbReference type="ARBA" id="ARBA00022605"/>
    </source>
</evidence>
<comment type="pathway">
    <text evidence="2">Amino-acid biosynthesis; L-serine biosynthesis; L-serine from 3-phospho-D-glycerate: step 3/3.</text>
</comment>
<dbReference type="GO" id="GO:0036424">
    <property type="term" value="F:L-phosphoserine phosphatase activity"/>
    <property type="evidence" value="ECO:0007669"/>
    <property type="project" value="InterPro"/>
</dbReference>
<keyword evidence="8" id="KW-0460">Magnesium</keyword>
<dbReference type="SFLD" id="SFLDG01136">
    <property type="entry name" value="C1.6:_Phosphoserine_Phosphatas"/>
    <property type="match status" value="1"/>
</dbReference>
<comment type="cofactor">
    <cofactor evidence="1">
        <name>Mg(2+)</name>
        <dbReference type="ChEBI" id="CHEBI:18420"/>
    </cofactor>
</comment>
<dbReference type="Proteomes" id="UP000799428">
    <property type="component" value="Unassembled WGS sequence"/>
</dbReference>
<accession>A0A6G1JS42</accession>
<dbReference type="OrthoDB" id="27226at2759"/>
<dbReference type="SUPFAM" id="SSF56784">
    <property type="entry name" value="HAD-like"/>
    <property type="match status" value="1"/>
</dbReference>
<dbReference type="PANTHER" id="PTHR43344:SF2">
    <property type="entry name" value="PHOSPHOSERINE PHOSPHATASE"/>
    <property type="match status" value="1"/>
</dbReference>
<reference evidence="13" key="1">
    <citation type="journal article" date="2020" name="Stud. Mycol.">
        <title>101 Dothideomycetes genomes: a test case for predicting lifestyles and emergence of pathogens.</title>
        <authorList>
            <person name="Haridas S."/>
            <person name="Albert R."/>
            <person name="Binder M."/>
            <person name="Bloem J."/>
            <person name="Labutti K."/>
            <person name="Salamov A."/>
            <person name="Andreopoulos B."/>
            <person name="Baker S."/>
            <person name="Barry K."/>
            <person name="Bills G."/>
            <person name="Bluhm B."/>
            <person name="Cannon C."/>
            <person name="Castanera R."/>
            <person name="Culley D."/>
            <person name="Daum C."/>
            <person name="Ezra D."/>
            <person name="Gonzalez J."/>
            <person name="Henrissat B."/>
            <person name="Kuo A."/>
            <person name="Liang C."/>
            <person name="Lipzen A."/>
            <person name="Lutzoni F."/>
            <person name="Magnuson J."/>
            <person name="Mondo S."/>
            <person name="Nolan M."/>
            <person name="Ohm R."/>
            <person name="Pangilinan J."/>
            <person name="Park H.-J."/>
            <person name="Ramirez L."/>
            <person name="Alfaro M."/>
            <person name="Sun H."/>
            <person name="Tritt A."/>
            <person name="Yoshinaga Y."/>
            <person name="Zwiers L.-H."/>
            <person name="Turgeon B."/>
            <person name="Goodwin S."/>
            <person name="Spatafora J."/>
            <person name="Crous P."/>
            <person name="Grigoriev I."/>
        </authorList>
    </citation>
    <scope>NUCLEOTIDE SEQUENCE</scope>
    <source>
        <strain evidence="13">CBS 279.74</strain>
    </source>
</reference>
<dbReference type="UniPathway" id="UPA00135">
    <property type="reaction ID" value="UER00198"/>
</dbReference>
<protein>
    <recommendedName>
        <fullName evidence="4">phosphoserine phosphatase</fullName>
        <ecNumber evidence="4">3.1.3.3</ecNumber>
    </recommendedName>
    <alternativeName>
        <fullName evidence="10">O-phosphoserine phosphohydrolase</fullName>
    </alternativeName>
</protein>
<evidence type="ECO:0000313" key="14">
    <source>
        <dbReference type="Proteomes" id="UP000799428"/>
    </source>
</evidence>
<name>A0A6G1JS42_9PLEO</name>
<dbReference type="InterPro" id="IPR023214">
    <property type="entry name" value="HAD_sf"/>
</dbReference>
<sequence length="388" mass="42383">MATRPSALDLAPPRLIATLFYKSDTPSHFFPHADSAPRSPSDALPSATLNALKDGVSPTSNMSDYPLEPPTPGPNPLDHLYGSYLSQSCLTDFFVTLTNIIPGLIEDKITTRRLEEGKFCRVVEIAFPLPSAGGVTLEMLRRNEAVSRWEREWNVEAVFQKDDVWRRHKRLAVFDMDSTLIQQEVIDEIATLIGVEAQVSAITAAAMNGELDFEASLRKRCALLKGVPSSVWETLKPRITMNEGVPELITALKRLGFKTAVLSGGFTPLTGWVGANLGLDYAFANHLVVSEDGQTLTGELTGEIVHAEKKKQHVLEIAAKEGIMLEQIVAIGDGANDLPMMGVAGLGVAFHAKPKVQMQAPARLNSKSMLDVLYLLGLSKEEQEVLLR</sequence>
<keyword evidence="7" id="KW-0378">Hydrolase</keyword>